<proteinExistence type="predicted"/>
<name>A0A8T1X0L2_9STRA</name>
<dbReference type="Proteomes" id="UP000693981">
    <property type="component" value="Unassembled WGS sequence"/>
</dbReference>
<evidence type="ECO:0008006" key="5">
    <source>
        <dbReference type="Google" id="ProtNLM"/>
    </source>
</evidence>
<sequence length="220" mass="21059">MKSFVATAAALAALSSTADAATCSSAVLSALLTNQYIEQCSTDSGYVFTAATIPSQETIDKMCASSACRSLLADAQAMDLTECTLPVGDNINLLADLVDYVPPRCPSASGSAETGNSTTATTTTGSTTTDATAGSAATGATVGSTTGSGSNSESVTAPADSTSSSAGSSPSTTTVPTAASDASASTAASESTSGSSAASSVAQAMGAAAFAAAAVAAYFL</sequence>
<dbReference type="Pfam" id="PF00964">
    <property type="entry name" value="Elicitin"/>
    <property type="match status" value="1"/>
</dbReference>
<feature type="region of interest" description="Disordered" evidence="1">
    <location>
        <begin position="106"/>
        <end position="193"/>
    </location>
</feature>
<keyword evidence="2" id="KW-0732">Signal</keyword>
<evidence type="ECO:0000256" key="2">
    <source>
        <dbReference type="SAM" id="SignalP"/>
    </source>
</evidence>
<feature type="compositionally biased region" description="Low complexity" evidence="1">
    <location>
        <begin position="107"/>
        <end position="193"/>
    </location>
</feature>
<dbReference type="OrthoDB" id="119990at2759"/>
<dbReference type="InterPro" id="IPR002200">
    <property type="entry name" value="Elicitin"/>
</dbReference>
<protein>
    <recommendedName>
        <fullName evidence="5">Elicitin</fullName>
    </recommendedName>
</protein>
<organism evidence="3 4">
    <name type="scientific">Phytophthora boehmeriae</name>
    <dbReference type="NCBI Taxonomy" id="109152"/>
    <lineage>
        <taxon>Eukaryota</taxon>
        <taxon>Sar</taxon>
        <taxon>Stramenopiles</taxon>
        <taxon>Oomycota</taxon>
        <taxon>Peronosporomycetes</taxon>
        <taxon>Peronosporales</taxon>
        <taxon>Peronosporaceae</taxon>
        <taxon>Phytophthora</taxon>
    </lineage>
</organism>
<evidence type="ECO:0000313" key="3">
    <source>
        <dbReference type="EMBL" id="KAG7398018.1"/>
    </source>
</evidence>
<dbReference type="EMBL" id="JAGDFL010000093">
    <property type="protein sequence ID" value="KAG7398018.1"/>
    <property type="molecule type" value="Genomic_DNA"/>
</dbReference>
<feature type="signal peptide" evidence="2">
    <location>
        <begin position="1"/>
        <end position="20"/>
    </location>
</feature>
<dbReference type="AlphaFoldDB" id="A0A8T1X0L2"/>
<dbReference type="SMART" id="SM01187">
    <property type="entry name" value="Elicitin"/>
    <property type="match status" value="1"/>
</dbReference>
<keyword evidence="4" id="KW-1185">Reference proteome</keyword>
<comment type="caution">
    <text evidence="3">The sequence shown here is derived from an EMBL/GenBank/DDBJ whole genome shotgun (WGS) entry which is preliminary data.</text>
</comment>
<evidence type="ECO:0000313" key="4">
    <source>
        <dbReference type="Proteomes" id="UP000693981"/>
    </source>
</evidence>
<gene>
    <name evidence="3" type="ORF">PHYBOEH_011850</name>
</gene>
<dbReference type="GO" id="GO:0005576">
    <property type="term" value="C:extracellular region"/>
    <property type="evidence" value="ECO:0007669"/>
    <property type="project" value="InterPro"/>
</dbReference>
<accession>A0A8T1X0L2</accession>
<reference evidence="3" key="1">
    <citation type="submission" date="2021-02" db="EMBL/GenBank/DDBJ databases">
        <authorList>
            <person name="Palmer J.M."/>
        </authorList>
    </citation>
    <scope>NUCLEOTIDE SEQUENCE</scope>
    <source>
        <strain evidence="3">SCRP23</strain>
    </source>
</reference>
<feature type="chain" id="PRO_5035945495" description="Elicitin" evidence="2">
    <location>
        <begin position="21"/>
        <end position="220"/>
    </location>
</feature>
<evidence type="ECO:0000256" key="1">
    <source>
        <dbReference type="SAM" id="MobiDB-lite"/>
    </source>
</evidence>